<dbReference type="PRINTS" id="PR00039">
    <property type="entry name" value="HTHLYSR"/>
</dbReference>
<dbReference type="STRING" id="1260251.SPISAL_05045"/>
<evidence type="ECO:0000256" key="3">
    <source>
        <dbReference type="ARBA" id="ARBA00023125"/>
    </source>
</evidence>
<reference evidence="6 7" key="1">
    <citation type="submission" date="2019-06" db="EMBL/GenBank/DDBJ databases">
        <title>Metagenome assembled Genome of Spiribacter salinus SL48-SHIP from the microbial mat of Salt Lake 48 (Novosibirsk region, Russia).</title>
        <authorList>
            <person name="Shipova A."/>
            <person name="Rozanov A.S."/>
            <person name="Bryanskaya A.V."/>
            <person name="Peltek S.E."/>
        </authorList>
    </citation>
    <scope>NUCLEOTIDE SEQUENCE [LARGE SCALE GENOMIC DNA]</scope>
    <source>
        <strain evidence="6">SL48-SHIP-2</strain>
    </source>
</reference>
<dbReference type="Pfam" id="PF00126">
    <property type="entry name" value="HTH_1"/>
    <property type="match status" value="1"/>
</dbReference>
<dbReference type="InterPro" id="IPR005119">
    <property type="entry name" value="LysR_subst-bd"/>
</dbReference>
<evidence type="ECO:0000313" key="6">
    <source>
        <dbReference type="EMBL" id="TQE99118.1"/>
    </source>
</evidence>
<keyword evidence="3" id="KW-0238">DNA-binding</keyword>
<dbReference type="PROSITE" id="PS50931">
    <property type="entry name" value="HTH_LYSR"/>
    <property type="match status" value="1"/>
</dbReference>
<proteinExistence type="inferred from homology"/>
<dbReference type="SUPFAM" id="SSF53850">
    <property type="entry name" value="Periplasmic binding protein-like II"/>
    <property type="match status" value="1"/>
</dbReference>
<dbReference type="Gene3D" id="3.40.190.10">
    <property type="entry name" value="Periplasmic binding protein-like II"/>
    <property type="match status" value="2"/>
</dbReference>
<feature type="domain" description="HTH lysR-type" evidence="5">
    <location>
        <begin position="3"/>
        <end position="60"/>
    </location>
</feature>
<evidence type="ECO:0000256" key="2">
    <source>
        <dbReference type="ARBA" id="ARBA00023015"/>
    </source>
</evidence>
<dbReference type="InterPro" id="IPR000847">
    <property type="entry name" value="LysR_HTH_N"/>
</dbReference>
<dbReference type="GO" id="GO:0003677">
    <property type="term" value="F:DNA binding"/>
    <property type="evidence" value="ECO:0007669"/>
    <property type="project" value="UniProtKB-KW"/>
</dbReference>
<comment type="similarity">
    <text evidence="1">Belongs to the LysR transcriptional regulatory family.</text>
</comment>
<dbReference type="InterPro" id="IPR036390">
    <property type="entry name" value="WH_DNA-bd_sf"/>
</dbReference>
<organism evidence="6 7">
    <name type="scientific">Spiribacter salinus</name>
    <dbReference type="NCBI Taxonomy" id="1335746"/>
    <lineage>
        <taxon>Bacteria</taxon>
        <taxon>Pseudomonadati</taxon>
        <taxon>Pseudomonadota</taxon>
        <taxon>Gammaproteobacteria</taxon>
        <taxon>Chromatiales</taxon>
        <taxon>Ectothiorhodospiraceae</taxon>
        <taxon>Spiribacter</taxon>
    </lineage>
</organism>
<evidence type="ECO:0000313" key="7">
    <source>
        <dbReference type="Proteomes" id="UP000315400"/>
    </source>
</evidence>
<accession>A0A540VQW2</accession>
<dbReference type="Pfam" id="PF03466">
    <property type="entry name" value="LysR_substrate"/>
    <property type="match status" value="1"/>
</dbReference>
<dbReference type="PANTHER" id="PTHR30579:SF7">
    <property type="entry name" value="HTH-TYPE TRANSCRIPTIONAL REGULATOR LRHA-RELATED"/>
    <property type="match status" value="1"/>
</dbReference>
<comment type="caution">
    <text evidence="6">The sequence shown here is derived from an EMBL/GenBank/DDBJ whole genome shotgun (WGS) entry which is preliminary data.</text>
</comment>
<keyword evidence="2" id="KW-0805">Transcription regulation</keyword>
<name>A0A540VQW2_9GAMM</name>
<dbReference type="Gene3D" id="1.10.10.10">
    <property type="entry name" value="Winged helix-like DNA-binding domain superfamily/Winged helix DNA-binding domain"/>
    <property type="match status" value="1"/>
</dbReference>
<dbReference type="EMBL" id="VIFK01000091">
    <property type="protein sequence ID" value="TQE99118.1"/>
    <property type="molecule type" value="Genomic_DNA"/>
</dbReference>
<dbReference type="AlphaFoldDB" id="A0A540VQW2"/>
<sequence>MRLDTESLRALKLVIETGGVTEAAERLSLTQSAVSWKLRRLEGRVGHSLLKREGRVLRPTRHGRELLEFADRILSAHDAAVQRFRGSALTGSICLGATDDFATTRVAGIAGRFRWAHPGIRLQVKAGSSLSVAAWAETGEVDLAVMPVEANQVRHDDLPLWTDQLEFIQAIDAEPLGDQPVPLVTFGEHCFYGRIASTLLDEAGIAYEEVLQSASTAGVRAAVSAGFGVSLMNRGFMTPDQCLWSGSERVATPPTVHYVVRAARLPLTAAEQSLVAELRGSVPPVWDEMTEPGAAMIEP</sequence>
<dbReference type="SUPFAM" id="SSF46785">
    <property type="entry name" value="Winged helix' DNA-binding domain"/>
    <property type="match status" value="1"/>
</dbReference>
<dbReference type="Proteomes" id="UP000315400">
    <property type="component" value="Unassembled WGS sequence"/>
</dbReference>
<keyword evidence="4" id="KW-0804">Transcription</keyword>
<dbReference type="GO" id="GO:0003700">
    <property type="term" value="F:DNA-binding transcription factor activity"/>
    <property type="evidence" value="ECO:0007669"/>
    <property type="project" value="InterPro"/>
</dbReference>
<evidence type="ECO:0000259" key="5">
    <source>
        <dbReference type="PROSITE" id="PS50931"/>
    </source>
</evidence>
<dbReference type="InterPro" id="IPR036388">
    <property type="entry name" value="WH-like_DNA-bd_sf"/>
</dbReference>
<dbReference type="InterPro" id="IPR050176">
    <property type="entry name" value="LTTR"/>
</dbReference>
<evidence type="ECO:0000256" key="1">
    <source>
        <dbReference type="ARBA" id="ARBA00009437"/>
    </source>
</evidence>
<evidence type="ECO:0000256" key="4">
    <source>
        <dbReference type="ARBA" id="ARBA00023163"/>
    </source>
</evidence>
<dbReference type="PANTHER" id="PTHR30579">
    <property type="entry name" value="TRANSCRIPTIONAL REGULATOR"/>
    <property type="match status" value="1"/>
</dbReference>
<gene>
    <name evidence="6" type="ORF">FKY71_10295</name>
</gene>
<protein>
    <submittedName>
        <fullName evidence="6">LysR family transcriptional regulator</fullName>
    </submittedName>
</protein>